<protein>
    <submittedName>
        <fullName evidence="1">Uncharacterized protein</fullName>
    </submittedName>
</protein>
<gene>
    <name evidence="1" type="ORF">TH3_21918</name>
</gene>
<evidence type="ECO:0000313" key="2">
    <source>
        <dbReference type="Proteomes" id="UP000007127"/>
    </source>
</evidence>
<evidence type="ECO:0000313" key="1">
    <source>
        <dbReference type="EMBL" id="AJD54456.1"/>
    </source>
</evidence>
<accession>A0AB72ULP7</accession>
<dbReference type="GeneID" id="31930019"/>
<dbReference type="AlphaFoldDB" id="A0AB72ULP7"/>
<dbReference type="Proteomes" id="UP000007127">
    <property type="component" value="Plasmid"/>
</dbReference>
<proteinExistence type="predicted"/>
<geneLocation type="plasmid" evidence="2"/>
<dbReference type="KEGG" id="txi:TH3_21918"/>
<keyword evidence="1" id="KW-0614">Plasmid</keyword>
<dbReference type="RefSeq" id="WP_007091056.1">
    <property type="nucleotide sequence ID" value="NZ_CP004389.1"/>
</dbReference>
<name>A0AB72ULP7_9PROT</name>
<dbReference type="EMBL" id="CP004389">
    <property type="protein sequence ID" value="AJD54456.1"/>
    <property type="molecule type" value="Genomic_DNA"/>
</dbReference>
<organism evidence="1 2">
    <name type="scientific">Thalassospira xiamenensis M-5 = DSM 17429</name>
    <dbReference type="NCBI Taxonomy" id="1123366"/>
    <lineage>
        <taxon>Bacteria</taxon>
        <taxon>Pseudomonadati</taxon>
        <taxon>Pseudomonadota</taxon>
        <taxon>Alphaproteobacteria</taxon>
        <taxon>Rhodospirillales</taxon>
        <taxon>Thalassospiraceae</taxon>
        <taxon>Thalassospira</taxon>
    </lineage>
</organism>
<sequence>MSSNSPSYPDLPDSLKFPLSIGMLLLAWMNDDLPLGVEFTGPDFAKDEKAAFIYLITTRPEKGGMWGRYIMSVDSVDQDALIDLFSKLSSTVMRAETSEGYTQFNLLSRFRLDDDDLQFSLGGPLASELNGSPDIVEALHAGAAEVLDGV</sequence>
<reference evidence="1 2" key="1">
    <citation type="journal article" date="2012" name="J. Bacteriol.">
        <title>Genome sequence of Thalassospira xiamenensis type strain M-5.</title>
        <authorList>
            <person name="Lai Q."/>
            <person name="Shao Z."/>
        </authorList>
    </citation>
    <scope>NUCLEOTIDE SEQUENCE [LARGE SCALE GENOMIC DNA]</scope>
    <source>
        <strain evidence="1 2">M-5</strain>
    </source>
</reference>